<protein>
    <submittedName>
        <fullName evidence="1">Uncharacterized protein</fullName>
    </submittedName>
</protein>
<reference evidence="1 2" key="1">
    <citation type="submission" date="2019-04" db="EMBL/GenBank/DDBJ databases">
        <title>Vagococcus sp. nov., isolated from faeces of yaks (Bos grunniens).</title>
        <authorList>
            <person name="Ge Y."/>
        </authorList>
    </citation>
    <scope>NUCLEOTIDE SEQUENCE [LARGE SCALE GENOMIC DNA]</scope>
    <source>
        <strain evidence="1 2">MN-17</strain>
    </source>
</reference>
<sequence length="92" mass="10487">MMIDKTGIEIRNNVEVKLVESLDSFPFTIENLIIIIPINSIKVVKDIETIAKVGFSYDAEPVLIIIFVKYKDKTSQIRFIEISVIVQTTESK</sequence>
<keyword evidence="2" id="KW-1185">Reference proteome</keyword>
<evidence type="ECO:0000313" key="1">
    <source>
        <dbReference type="EMBL" id="QCI86701.1"/>
    </source>
</evidence>
<dbReference type="KEGG" id="vao:FA707_06855"/>
<dbReference type="AlphaFoldDB" id="A0A4D7CWL3"/>
<evidence type="ECO:0000313" key="2">
    <source>
        <dbReference type="Proteomes" id="UP000298615"/>
    </source>
</evidence>
<proteinExistence type="predicted"/>
<dbReference type="Proteomes" id="UP000298615">
    <property type="component" value="Chromosome"/>
</dbReference>
<gene>
    <name evidence="1" type="ORF">FA707_06855</name>
</gene>
<dbReference type="EMBL" id="CP039712">
    <property type="protein sequence ID" value="QCI86701.1"/>
    <property type="molecule type" value="Genomic_DNA"/>
</dbReference>
<accession>A0A4D7CWL3</accession>
<name>A0A4D7CWL3_9ENTE</name>
<organism evidence="1 2">
    <name type="scientific">Vagococcus zengguangii</name>
    <dbReference type="NCBI Taxonomy" id="2571750"/>
    <lineage>
        <taxon>Bacteria</taxon>
        <taxon>Bacillati</taxon>
        <taxon>Bacillota</taxon>
        <taxon>Bacilli</taxon>
        <taxon>Lactobacillales</taxon>
        <taxon>Enterococcaceae</taxon>
        <taxon>Vagococcus</taxon>
    </lineage>
</organism>